<organism evidence="2 3">
    <name type="scientific">Pelagicoccus albus</name>
    <dbReference type="NCBI Taxonomy" id="415222"/>
    <lineage>
        <taxon>Bacteria</taxon>
        <taxon>Pseudomonadati</taxon>
        <taxon>Verrucomicrobiota</taxon>
        <taxon>Opitutia</taxon>
        <taxon>Puniceicoccales</taxon>
        <taxon>Pelagicoccaceae</taxon>
        <taxon>Pelagicoccus</taxon>
    </lineage>
</organism>
<feature type="transmembrane region" description="Helical" evidence="1">
    <location>
        <begin position="6"/>
        <end position="28"/>
    </location>
</feature>
<keyword evidence="1" id="KW-0472">Membrane</keyword>
<dbReference type="AlphaFoldDB" id="A0A7X1E747"/>
<comment type="caution">
    <text evidence="2">The sequence shown here is derived from an EMBL/GenBank/DDBJ whole genome shotgun (WGS) entry which is preliminary data.</text>
</comment>
<sequence length="103" mass="11850">MNWELTVKIAIWTILGLMLSFPFAMIAFTKRADRLGKEEGKKIVEGLGYEYIRHQPAKSHFGVHFRANGKKYYAKYLYGPLRGSLSWKGKSPQELVEADVKKD</sequence>
<protein>
    <submittedName>
        <fullName evidence="2">Uncharacterized protein</fullName>
    </submittedName>
</protein>
<gene>
    <name evidence="2" type="ORF">H5P27_01925</name>
</gene>
<reference evidence="2 3" key="1">
    <citation type="submission" date="2020-07" db="EMBL/GenBank/DDBJ databases">
        <authorList>
            <person name="Feng X."/>
        </authorList>
    </citation>
    <scope>NUCLEOTIDE SEQUENCE [LARGE SCALE GENOMIC DNA]</scope>
    <source>
        <strain evidence="2 3">JCM23202</strain>
    </source>
</reference>
<proteinExistence type="predicted"/>
<name>A0A7X1E747_9BACT</name>
<keyword evidence="1" id="KW-0812">Transmembrane</keyword>
<evidence type="ECO:0000256" key="1">
    <source>
        <dbReference type="SAM" id="Phobius"/>
    </source>
</evidence>
<dbReference type="EMBL" id="JACHVC010000001">
    <property type="protein sequence ID" value="MBC2604806.1"/>
    <property type="molecule type" value="Genomic_DNA"/>
</dbReference>
<evidence type="ECO:0000313" key="2">
    <source>
        <dbReference type="EMBL" id="MBC2604806.1"/>
    </source>
</evidence>
<keyword evidence="3" id="KW-1185">Reference proteome</keyword>
<dbReference type="RefSeq" id="WP_185658689.1">
    <property type="nucleotide sequence ID" value="NZ_CAWPOO010000001.1"/>
</dbReference>
<dbReference type="Proteomes" id="UP000526501">
    <property type="component" value="Unassembled WGS sequence"/>
</dbReference>
<keyword evidence="1" id="KW-1133">Transmembrane helix</keyword>
<accession>A0A7X1E747</accession>
<evidence type="ECO:0000313" key="3">
    <source>
        <dbReference type="Proteomes" id="UP000526501"/>
    </source>
</evidence>